<name>A0ACC3SD47_9PEZI</name>
<organism evidence="1 2">
    <name type="scientific">Zalaria obscura</name>
    <dbReference type="NCBI Taxonomy" id="2024903"/>
    <lineage>
        <taxon>Eukaryota</taxon>
        <taxon>Fungi</taxon>
        <taxon>Dikarya</taxon>
        <taxon>Ascomycota</taxon>
        <taxon>Pezizomycotina</taxon>
        <taxon>Dothideomycetes</taxon>
        <taxon>Dothideomycetidae</taxon>
        <taxon>Dothideales</taxon>
        <taxon>Zalariaceae</taxon>
        <taxon>Zalaria</taxon>
    </lineage>
</organism>
<evidence type="ECO:0000313" key="1">
    <source>
        <dbReference type="EMBL" id="KAK8204621.1"/>
    </source>
</evidence>
<proteinExistence type="predicted"/>
<protein>
    <submittedName>
        <fullName evidence="1">Uncharacterized protein</fullName>
    </submittedName>
</protein>
<dbReference type="EMBL" id="JAMKPW020000026">
    <property type="protein sequence ID" value="KAK8204621.1"/>
    <property type="molecule type" value="Genomic_DNA"/>
</dbReference>
<sequence>MTRVHACDRHPAHFLPPRRASLAYSVWGAGQPPISIWGTVWGERGERGAKAMVRLAADALWTVVPIMIEADGLGAVFGSCRCNKHRVCDGKLPLTRERKAKVEPSFLRRSDFTPKTRVRALHSMELTRWSRRATGDRGFSLRPRPRRRWHMIQSIGCVMRYGYAYDLRKPQLAFACLLGAFVCSSGSQTSLPESMGEEVSEDRVNEDMVVDPDHMKAWVFGYDYLPSTHTLHPMNPALEVAIAFQLNIRLVWQMALFGLLIEALADGFLISCPLAFSWQAQSSSCSLNGTPTMLEAEQQNDAADAIRLWGPVRYPACTCCSGRGLRRDYGVGLYALLSLHFFRSQRRLQPPTSIPPHWEAGASPLRLCLIVQILRPDQLTYVLHVTTRFLCSSEHWRTWLSLQQIPTYLAKSIWVGLFYFLLCPLQWQGVKLPVESKDVVPPYQKFFMRAN</sequence>
<dbReference type="Proteomes" id="UP001320706">
    <property type="component" value="Unassembled WGS sequence"/>
</dbReference>
<evidence type="ECO:0000313" key="2">
    <source>
        <dbReference type="Proteomes" id="UP001320706"/>
    </source>
</evidence>
<keyword evidence="2" id="KW-1185">Reference proteome</keyword>
<gene>
    <name evidence="1" type="ORF">M8818_005060</name>
</gene>
<accession>A0ACC3SD47</accession>
<comment type="caution">
    <text evidence="1">The sequence shown here is derived from an EMBL/GenBank/DDBJ whole genome shotgun (WGS) entry which is preliminary data.</text>
</comment>
<reference evidence="1" key="1">
    <citation type="submission" date="2024-02" db="EMBL/GenBank/DDBJ databases">
        <title>Metagenome Assembled Genome of Zalaria obscura JY119.</title>
        <authorList>
            <person name="Vighnesh L."/>
            <person name="Jagadeeshwari U."/>
            <person name="Venkata Ramana C."/>
            <person name="Sasikala C."/>
        </authorList>
    </citation>
    <scope>NUCLEOTIDE SEQUENCE</scope>
    <source>
        <strain evidence="1">JY119</strain>
    </source>
</reference>